<feature type="chain" id="PRO_5046810626" description="WxL domain-containing protein" evidence="1">
    <location>
        <begin position="30"/>
        <end position="342"/>
    </location>
</feature>
<evidence type="ECO:0000313" key="3">
    <source>
        <dbReference type="Proteomes" id="UP001501803"/>
    </source>
</evidence>
<evidence type="ECO:0008006" key="4">
    <source>
        <dbReference type="Google" id="ProtNLM"/>
    </source>
</evidence>
<name>A0ABP7KQ08_9MICO</name>
<keyword evidence="3" id="KW-1185">Reference proteome</keyword>
<protein>
    <recommendedName>
        <fullName evidence="4">WxL domain-containing protein</fullName>
    </recommendedName>
</protein>
<evidence type="ECO:0000313" key="2">
    <source>
        <dbReference type="EMBL" id="GAA3883885.1"/>
    </source>
</evidence>
<dbReference type="RefSeq" id="WP_345067726.1">
    <property type="nucleotide sequence ID" value="NZ_BAABCN010000008.1"/>
</dbReference>
<accession>A0ABP7KQ08</accession>
<comment type="caution">
    <text evidence="2">The sequence shown here is derived from an EMBL/GenBank/DDBJ whole genome shotgun (WGS) entry which is preliminary data.</text>
</comment>
<keyword evidence="1" id="KW-0732">Signal</keyword>
<reference evidence="3" key="1">
    <citation type="journal article" date="2019" name="Int. J. Syst. Evol. Microbiol.">
        <title>The Global Catalogue of Microorganisms (GCM) 10K type strain sequencing project: providing services to taxonomists for standard genome sequencing and annotation.</title>
        <authorList>
            <consortium name="The Broad Institute Genomics Platform"/>
            <consortium name="The Broad Institute Genome Sequencing Center for Infectious Disease"/>
            <person name="Wu L."/>
            <person name="Ma J."/>
        </authorList>
    </citation>
    <scope>NUCLEOTIDE SEQUENCE [LARGE SCALE GENOMIC DNA]</scope>
    <source>
        <strain evidence="3">JCM 17021</strain>
    </source>
</reference>
<organism evidence="2 3">
    <name type="scientific">Leifsonia kafniensis</name>
    <dbReference type="NCBI Taxonomy" id="475957"/>
    <lineage>
        <taxon>Bacteria</taxon>
        <taxon>Bacillati</taxon>
        <taxon>Actinomycetota</taxon>
        <taxon>Actinomycetes</taxon>
        <taxon>Micrococcales</taxon>
        <taxon>Microbacteriaceae</taxon>
        <taxon>Leifsonia</taxon>
    </lineage>
</organism>
<feature type="signal peptide" evidence="1">
    <location>
        <begin position="1"/>
        <end position="29"/>
    </location>
</feature>
<dbReference type="EMBL" id="BAABCN010000008">
    <property type="protein sequence ID" value="GAA3883885.1"/>
    <property type="molecule type" value="Genomic_DNA"/>
</dbReference>
<dbReference type="Proteomes" id="UP001501803">
    <property type="component" value="Unassembled WGS sequence"/>
</dbReference>
<evidence type="ECO:0000256" key="1">
    <source>
        <dbReference type="SAM" id="SignalP"/>
    </source>
</evidence>
<proteinExistence type="predicted"/>
<gene>
    <name evidence="2" type="ORF">GCM10022381_27590</name>
</gene>
<sequence length="342" mass="34548">MFKNNLARCAAAGLVAVSLATVGATVANAAPLPTEGPVYVYDAGTADLIPTAGHVFDWNDDIVGSLSATDMAAPFHCSPDATDSYTFIAPQGQELTRSAWQAYTTSGFMAPGSKDVLAYTISPYQQINGNQGVVKAGGGKWSIGLACMKDNGVNYAASGAWWVPVTVEAITGKFTVDPEGPIVDGSPATIDLEATTVASTPDVDGPLSLNVPAGAKATLGTATLVNGMSTSTGKLGQFTVTDERALSKQGWTLTSSVADFVSGANTIDKKQLGIKPIVVSGAAAAASEQVAGSAAASAPFAELAAAAAVGTTTLDADLTFVAPKDSVVGTYTSKLTLTLASK</sequence>